<accession>A0A0N4TV63</accession>
<protein>
    <submittedName>
        <fullName evidence="2 4">Uncharacterized protein</fullName>
    </submittedName>
</protein>
<evidence type="ECO:0000313" key="4">
    <source>
        <dbReference type="WBParaSite" id="BPAG_0001275301-mRNA-1"/>
    </source>
</evidence>
<gene>
    <name evidence="2" type="ORF">BPAG_LOCUS12681</name>
</gene>
<proteinExistence type="predicted"/>
<keyword evidence="1" id="KW-0472">Membrane</keyword>
<dbReference type="AlphaFoldDB" id="A0A0N4TV63"/>
<keyword evidence="1" id="KW-0812">Transmembrane</keyword>
<reference evidence="4" key="1">
    <citation type="submission" date="2017-02" db="UniProtKB">
        <authorList>
            <consortium name="WormBaseParasite"/>
        </authorList>
    </citation>
    <scope>IDENTIFICATION</scope>
</reference>
<organism evidence="4">
    <name type="scientific">Brugia pahangi</name>
    <name type="common">Filarial nematode worm</name>
    <dbReference type="NCBI Taxonomy" id="6280"/>
    <lineage>
        <taxon>Eukaryota</taxon>
        <taxon>Metazoa</taxon>
        <taxon>Ecdysozoa</taxon>
        <taxon>Nematoda</taxon>
        <taxon>Chromadorea</taxon>
        <taxon>Rhabditida</taxon>
        <taxon>Spirurina</taxon>
        <taxon>Spiruromorpha</taxon>
        <taxon>Filarioidea</taxon>
        <taxon>Onchocercidae</taxon>
        <taxon>Brugia</taxon>
    </lineage>
</organism>
<keyword evidence="1" id="KW-1133">Transmembrane helix</keyword>
<sequence>MVLSSWQGKIAWFGFSNKIKLTLISISVFYALLTFLSHFCPRKYVPLCR</sequence>
<evidence type="ECO:0000313" key="3">
    <source>
        <dbReference type="Proteomes" id="UP000278627"/>
    </source>
</evidence>
<evidence type="ECO:0000313" key="2">
    <source>
        <dbReference type="EMBL" id="VDN93867.1"/>
    </source>
</evidence>
<dbReference type="EMBL" id="UZAD01013313">
    <property type="protein sequence ID" value="VDN93867.1"/>
    <property type="molecule type" value="Genomic_DNA"/>
</dbReference>
<name>A0A0N4TV63_BRUPA</name>
<feature type="transmembrane region" description="Helical" evidence="1">
    <location>
        <begin position="21"/>
        <end position="39"/>
    </location>
</feature>
<keyword evidence="3" id="KW-1185">Reference proteome</keyword>
<reference evidence="2 3" key="2">
    <citation type="submission" date="2018-11" db="EMBL/GenBank/DDBJ databases">
        <authorList>
            <consortium name="Pathogen Informatics"/>
        </authorList>
    </citation>
    <scope>NUCLEOTIDE SEQUENCE [LARGE SCALE GENOMIC DNA]</scope>
</reference>
<dbReference type="Proteomes" id="UP000278627">
    <property type="component" value="Unassembled WGS sequence"/>
</dbReference>
<dbReference type="WBParaSite" id="BPAG_0001275301-mRNA-1">
    <property type="protein sequence ID" value="BPAG_0001275301-mRNA-1"/>
    <property type="gene ID" value="BPAG_0001275301"/>
</dbReference>
<evidence type="ECO:0000256" key="1">
    <source>
        <dbReference type="SAM" id="Phobius"/>
    </source>
</evidence>